<evidence type="ECO:0000256" key="3">
    <source>
        <dbReference type="ARBA" id="ARBA00023163"/>
    </source>
</evidence>
<dbReference type="Pfam" id="PF12802">
    <property type="entry name" value="MarR_2"/>
    <property type="match status" value="1"/>
</dbReference>
<dbReference type="Gene3D" id="1.10.10.10">
    <property type="entry name" value="Winged helix-like DNA-binding domain superfamily/Winged helix DNA-binding domain"/>
    <property type="match status" value="1"/>
</dbReference>
<dbReference type="InterPro" id="IPR000835">
    <property type="entry name" value="HTH_MarR-typ"/>
</dbReference>
<dbReference type="InterPro" id="IPR039422">
    <property type="entry name" value="MarR/SlyA-like"/>
</dbReference>
<proteinExistence type="predicted"/>
<dbReference type="GO" id="GO:0003677">
    <property type="term" value="F:DNA binding"/>
    <property type="evidence" value="ECO:0007669"/>
    <property type="project" value="UniProtKB-KW"/>
</dbReference>
<organism evidence="6 7">
    <name type="scientific">Miniimonas arenae</name>
    <dbReference type="NCBI Taxonomy" id="676201"/>
    <lineage>
        <taxon>Bacteria</taxon>
        <taxon>Bacillati</taxon>
        <taxon>Actinomycetota</taxon>
        <taxon>Actinomycetes</taxon>
        <taxon>Micrococcales</taxon>
        <taxon>Beutenbergiaceae</taxon>
        <taxon>Miniimonas</taxon>
    </lineage>
</organism>
<dbReference type="AlphaFoldDB" id="A0A5C5B8T8"/>
<dbReference type="GO" id="GO:0006950">
    <property type="term" value="P:response to stress"/>
    <property type="evidence" value="ECO:0007669"/>
    <property type="project" value="TreeGrafter"/>
</dbReference>
<feature type="compositionally biased region" description="Low complexity" evidence="4">
    <location>
        <begin position="1"/>
        <end position="13"/>
    </location>
</feature>
<evidence type="ECO:0000259" key="5">
    <source>
        <dbReference type="PROSITE" id="PS50995"/>
    </source>
</evidence>
<feature type="region of interest" description="Disordered" evidence="4">
    <location>
        <begin position="1"/>
        <end position="23"/>
    </location>
</feature>
<name>A0A5C5B8T8_9MICO</name>
<evidence type="ECO:0000256" key="1">
    <source>
        <dbReference type="ARBA" id="ARBA00023015"/>
    </source>
</evidence>
<dbReference type="InterPro" id="IPR036388">
    <property type="entry name" value="WH-like_DNA-bd_sf"/>
</dbReference>
<dbReference type="PROSITE" id="PS01117">
    <property type="entry name" value="HTH_MARR_1"/>
    <property type="match status" value="1"/>
</dbReference>
<dbReference type="InterPro" id="IPR036390">
    <property type="entry name" value="WH_DNA-bd_sf"/>
</dbReference>
<dbReference type="EMBL" id="VENP01000048">
    <property type="protein sequence ID" value="TNU73383.1"/>
    <property type="molecule type" value="Genomic_DNA"/>
</dbReference>
<accession>A0A5C5B8T8</accession>
<keyword evidence="7" id="KW-1185">Reference proteome</keyword>
<dbReference type="PANTHER" id="PTHR33164">
    <property type="entry name" value="TRANSCRIPTIONAL REGULATOR, MARR FAMILY"/>
    <property type="match status" value="1"/>
</dbReference>
<keyword evidence="1" id="KW-0805">Transcription regulation</keyword>
<dbReference type="PROSITE" id="PS50995">
    <property type="entry name" value="HTH_MARR_2"/>
    <property type="match status" value="1"/>
</dbReference>
<dbReference type="GO" id="GO:0003700">
    <property type="term" value="F:DNA-binding transcription factor activity"/>
    <property type="evidence" value="ECO:0007669"/>
    <property type="project" value="InterPro"/>
</dbReference>
<dbReference type="SUPFAM" id="SSF46785">
    <property type="entry name" value="Winged helix' DNA-binding domain"/>
    <property type="match status" value="1"/>
</dbReference>
<dbReference type="PRINTS" id="PR00598">
    <property type="entry name" value="HTHMARR"/>
</dbReference>
<evidence type="ECO:0000256" key="4">
    <source>
        <dbReference type="SAM" id="MobiDB-lite"/>
    </source>
</evidence>
<gene>
    <name evidence="6" type="ORF">FH969_11575</name>
</gene>
<dbReference type="Proteomes" id="UP000313849">
    <property type="component" value="Unassembled WGS sequence"/>
</dbReference>
<evidence type="ECO:0000313" key="7">
    <source>
        <dbReference type="Proteomes" id="UP000313849"/>
    </source>
</evidence>
<protein>
    <submittedName>
        <fullName evidence="6">MarR family transcriptional regulator</fullName>
    </submittedName>
</protein>
<dbReference type="PANTHER" id="PTHR33164:SF57">
    <property type="entry name" value="MARR-FAMILY TRANSCRIPTIONAL REGULATOR"/>
    <property type="match status" value="1"/>
</dbReference>
<dbReference type="RefSeq" id="WP_139987337.1">
    <property type="nucleotide sequence ID" value="NZ_VENP01000048.1"/>
</dbReference>
<sequence length="176" mass="18627">MSRPGAAARAPEGARGGGAASGALPDGVLRVEEQIVVLFRRAKVLWASAAASVHPDLQPVGYRLLSTLVRLGPTNPGRLAEIIETDKSVVSRQARVLEALGLVTTEPDPHDGRGRLLRATSSSSELVESTRQRVLEHLKAGLAGLTDEELNQLALLMTRLNDAVESSGFALDPPAR</sequence>
<feature type="domain" description="HTH marR-type" evidence="5">
    <location>
        <begin position="32"/>
        <end position="162"/>
    </location>
</feature>
<keyword evidence="2" id="KW-0238">DNA-binding</keyword>
<keyword evidence="3" id="KW-0804">Transcription</keyword>
<dbReference type="OrthoDB" id="9154853at2"/>
<dbReference type="InterPro" id="IPR023187">
    <property type="entry name" value="Tscrpt_reg_MarR-type_CS"/>
</dbReference>
<comment type="caution">
    <text evidence="6">The sequence shown here is derived from an EMBL/GenBank/DDBJ whole genome shotgun (WGS) entry which is preliminary data.</text>
</comment>
<reference evidence="6 7" key="1">
    <citation type="submission" date="2019-06" db="EMBL/GenBank/DDBJ databases">
        <title>Draft genome sequence of Miniimonas arenae KCTC 19750T isolated from sea sand.</title>
        <authorList>
            <person name="Park S.-J."/>
        </authorList>
    </citation>
    <scope>NUCLEOTIDE SEQUENCE [LARGE SCALE GENOMIC DNA]</scope>
    <source>
        <strain evidence="6 7">KCTC 19750</strain>
    </source>
</reference>
<evidence type="ECO:0000256" key="2">
    <source>
        <dbReference type="ARBA" id="ARBA00023125"/>
    </source>
</evidence>
<dbReference type="SMART" id="SM00347">
    <property type="entry name" value="HTH_MARR"/>
    <property type="match status" value="1"/>
</dbReference>
<evidence type="ECO:0000313" key="6">
    <source>
        <dbReference type="EMBL" id="TNU73383.1"/>
    </source>
</evidence>